<feature type="compositionally biased region" description="Low complexity" evidence="1">
    <location>
        <begin position="124"/>
        <end position="143"/>
    </location>
</feature>
<gene>
    <name evidence="2" type="ORF">SEMRO_796_G203770.1</name>
</gene>
<dbReference type="Proteomes" id="UP001153069">
    <property type="component" value="Unassembled WGS sequence"/>
</dbReference>
<accession>A0A9N8EDR1</accession>
<reference evidence="2" key="1">
    <citation type="submission" date="2020-06" db="EMBL/GenBank/DDBJ databases">
        <authorList>
            <consortium name="Plant Systems Biology data submission"/>
        </authorList>
    </citation>
    <scope>NUCLEOTIDE SEQUENCE</scope>
    <source>
        <strain evidence="2">D6</strain>
    </source>
</reference>
<keyword evidence="3" id="KW-1185">Reference proteome</keyword>
<feature type="region of interest" description="Disordered" evidence="1">
    <location>
        <begin position="59"/>
        <end position="153"/>
    </location>
</feature>
<dbReference type="AlphaFoldDB" id="A0A9N8EDR1"/>
<feature type="compositionally biased region" description="Polar residues" evidence="1">
    <location>
        <begin position="110"/>
        <end position="123"/>
    </location>
</feature>
<sequence>MNFSALLQMPAMNPAVNPASPTPKIHRHSLKSKAGTTKLGVRVIAEADSVIEVQNIASPSSAAPSSNHTVKKLPEIVKTAPTKVQTKSAKSPSMSSASPAKRPSLHERTTAVSIGSTPRQQPQSSGGISTIKKTKSIPKATTSEKTSMDKFKPKRDHRMDEIMGKVDDDGDIWVERYYLNRKDRRIYYFRSVRTKRCVLYEPPTGSGTVVCLSEVHKFPHLLQFATEPLDRPLSTIEKPNYNGMTYKERKQSLAKKKKKQSS</sequence>
<evidence type="ECO:0000256" key="1">
    <source>
        <dbReference type="SAM" id="MobiDB-lite"/>
    </source>
</evidence>
<dbReference type="EMBL" id="CAICTM010000795">
    <property type="protein sequence ID" value="CAB9516635.1"/>
    <property type="molecule type" value="Genomic_DNA"/>
</dbReference>
<evidence type="ECO:0000313" key="3">
    <source>
        <dbReference type="Proteomes" id="UP001153069"/>
    </source>
</evidence>
<protein>
    <submittedName>
        <fullName evidence="2">Uncharacterized protein</fullName>
    </submittedName>
</protein>
<comment type="caution">
    <text evidence="2">The sequence shown here is derived from an EMBL/GenBank/DDBJ whole genome shotgun (WGS) entry which is preliminary data.</text>
</comment>
<evidence type="ECO:0000313" key="2">
    <source>
        <dbReference type="EMBL" id="CAB9516635.1"/>
    </source>
</evidence>
<name>A0A9N8EDR1_9STRA</name>
<feature type="region of interest" description="Disordered" evidence="1">
    <location>
        <begin position="1"/>
        <end position="33"/>
    </location>
</feature>
<feature type="compositionally biased region" description="Low complexity" evidence="1">
    <location>
        <begin position="87"/>
        <end position="102"/>
    </location>
</feature>
<feature type="region of interest" description="Disordered" evidence="1">
    <location>
        <begin position="236"/>
        <end position="262"/>
    </location>
</feature>
<feature type="compositionally biased region" description="Basic residues" evidence="1">
    <location>
        <begin position="252"/>
        <end position="262"/>
    </location>
</feature>
<proteinExistence type="predicted"/>
<organism evidence="2 3">
    <name type="scientific">Seminavis robusta</name>
    <dbReference type="NCBI Taxonomy" id="568900"/>
    <lineage>
        <taxon>Eukaryota</taxon>
        <taxon>Sar</taxon>
        <taxon>Stramenopiles</taxon>
        <taxon>Ochrophyta</taxon>
        <taxon>Bacillariophyta</taxon>
        <taxon>Bacillariophyceae</taxon>
        <taxon>Bacillariophycidae</taxon>
        <taxon>Naviculales</taxon>
        <taxon>Naviculaceae</taxon>
        <taxon>Seminavis</taxon>
    </lineage>
</organism>